<dbReference type="OrthoDB" id="9786100at2"/>
<name>A0A0R1RLG3_9LACO</name>
<keyword evidence="3" id="KW-1185">Reference proteome</keyword>
<evidence type="ECO:0000313" key="2">
    <source>
        <dbReference type="EMBL" id="KRL58048.1"/>
    </source>
</evidence>
<protein>
    <recommendedName>
        <fullName evidence="1">LicD/FKTN/FKRP nucleotidyltransferase domain-containing protein</fullName>
    </recommendedName>
</protein>
<feature type="domain" description="LicD/FKTN/FKRP nucleotidyltransferase" evidence="1">
    <location>
        <begin position="24"/>
        <end position="252"/>
    </location>
</feature>
<dbReference type="Pfam" id="PF04991">
    <property type="entry name" value="LicD"/>
    <property type="match status" value="1"/>
</dbReference>
<dbReference type="RefSeq" id="WP_057889085.1">
    <property type="nucleotide sequence ID" value="NZ_AZFE01000002.1"/>
</dbReference>
<organism evidence="2 3">
    <name type="scientific">Paucilactobacillus oligofermentans DSM 15707 = LMG 22743</name>
    <dbReference type="NCBI Taxonomy" id="1423778"/>
    <lineage>
        <taxon>Bacteria</taxon>
        <taxon>Bacillati</taxon>
        <taxon>Bacillota</taxon>
        <taxon>Bacilli</taxon>
        <taxon>Lactobacillales</taxon>
        <taxon>Lactobacillaceae</taxon>
        <taxon>Paucilactobacillus</taxon>
    </lineage>
</organism>
<dbReference type="PANTHER" id="PTHR43404:SF2">
    <property type="entry name" value="LIPOPOLYSACCHARIDE CHOLINEPHOSPHOTRANSFERASE LICD"/>
    <property type="match status" value="1"/>
</dbReference>
<dbReference type="KEGG" id="lol:LACOL_1602"/>
<evidence type="ECO:0000313" key="3">
    <source>
        <dbReference type="Proteomes" id="UP000051697"/>
    </source>
</evidence>
<dbReference type="InterPro" id="IPR007074">
    <property type="entry name" value="LicD/FKTN/FKRP_NTP_transf"/>
</dbReference>
<dbReference type="GO" id="GO:0009100">
    <property type="term" value="P:glycoprotein metabolic process"/>
    <property type="evidence" value="ECO:0007669"/>
    <property type="project" value="UniProtKB-ARBA"/>
</dbReference>
<dbReference type="InterPro" id="IPR052942">
    <property type="entry name" value="LPS_cholinephosphotransferase"/>
</dbReference>
<sequence>MGRINDVDSKKIILGLLREFDSICRNNNIEYSLSGGTLLGAIRHKGFIPWDDDGDVMLTRKNYEKIKYILNNRHLENMEFLSEENVGYYYLFSKLSDSRTRLEVQLPQDMQIQSMGIFIDIFPIDKIPVEQKELKEYSFQLIQMHNDMKFSIPGYYYFNSNPFKQFVKYILRFNKYSKLTKKNTKDIQNRLKNMLTKYDTTNALNAGFLLSEYHEKEIVPYSTFLNYKDVTFEGTTLRIITAYDIYLHALYGDYMQLPSKKQRDVKHAYRSFWK</sequence>
<dbReference type="Proteomes" id="UP000051697">
    <property type="component" value="Unassembled WGS sequence"/>
</dbReference>
<dbReference type="STRING" id="1423778.FC70_GL000121"/>
<comment type="caution">
    <text evidence="2">The sequence shown here is derived from an EMBL/GenBank/DDBJ whole genome shotgun (WGS) entry which is preliminary data.</text>
</comment>
<accession>A0A0R1RLG3</accession>
<dbReference type="EMBL" id="AZFE01000002">
    <property type="protein sequence ID" value="KRL58048.1"/>
    <property type="molecule type" value="Genomic_DNA"/>
</dbReference>
<evidence type="ECO:0000259" key="1">
    <source>
        <dbReference type="Pfam" id="PF04991"/>
    </source>
</evidence>
<dbReference type="PATRIC" id="fig|1423778.4.peg.136"/>
<proteinExistence type="predicted"/>
<dbReference type="AlphaFoldDB" id="A0A0R1RLG3"/>
<gene>
    <name evidence="2" type="ORF">FC70_GL000121</name>
</gene>
<reference evidence="2 3" key="1">
    <citation type="journal article" date="2015" name="Genome Announc.">
        <title>Expanding the biotechnology potential of lactobacilli through comparative genomics of 213 strains and associated genera.</title>
        <authorList>
            <person name="Sun Z."/>
            <person name="Harris H.M."/>
            <person name="McCann A."/>
            <person name="Guo C."/>
            <person name="Argimon S."/>
            <person name="Zhang W."/>
            <person name="Yang X."/>
            <person name="Jeffery I.B."/>
            <person name="Cooney J.C."/>
            <person name="Kagawa T.F."/>
            <person name="Liu W."/>
            <person name="Song Y."/>
            <person name="Salvetti E."/>
            <person name="Wrobel A."/>
            <person name="Rasinkangas P."/>
            <person name="Parkhill J."/>
            <person name="Rea M.C."/>
            <person name="O'Sullivan O."/>
            <person name="Ritari J."/>
            <person name="Douillard F.P."/>
            <person name="Paul Ross R."/>
            <person name="Yang R."/>
            <person name="Briner A.E."/>
            <person name="Felis G.E."/>
            <person name="de Vos W.M."/>
            <person name="Barrangou R."/>
            <person name="Klaenhammer T.R."/>
            <person name="Caufield P.W."/>
            <person name="Cui Y."/>
            <person name="Zhang H."/>
            <person name="O'Toole P.W."/>
        </authorList>
    </citation>
    <scope>NUCLEOTIDE SEQUENCE [LARGE SCALE GENOMIC DNA]</scope>
    <source>
        <strain evidence="2 3">DSM 15707</strain>
    </source>
</reference>
<dbReference type="PANTHER" id="PTHR43404">
    <property type="entry name" value="LIPOPOLYSACCHARIDE CHOLINEPHOSPHOTRANSFERASE LICD"/>
    <property type="match status" value="1"/>
</dbReference>